<dbReference type="Gene3D" id="2.80.10.50">
    <property type="match status" value="2"/>
</dbReference>
<dbReference type="SUPFAM" id="SSF50370">
    <property type="entry name" value="Ricin B-like lectins"/>
    <property type="match status" value="1"/>
</dbReference>
<dbReference type="InterPro" id="IPR035992">
    <property type="entry name" value="Ricin_B-like_lectins"/>
</dbReference>
<evidence type="ECO:0000313" key="3">
    <source>
        <dbReference type="EMBL" id="KAF9447937.1"/>
    </source>
</evidence>
<evidence type="ECO:0000256" key="1">
    <source>
        <dbReference type="SAM" id="SignalP"/>
    </source>
</evidence>
<proteinExistence type="predicted"/>
<keyword evidence="1" id="KW-0732">Signal</keyword>
<keyword evidence="4" id="KW-1185">Reference proteome</keyword>
<comment type="caution">
    <text evidence="3">The sequence shown here is derived from an EMBL/GenBank/DDBJ whole genome shotgun (WGS) entry which is preliminary data.</text>
</comment>
<dbReference type="CDD" id="cd00161">
    <property type="entry name" value="beta-trefoil_Ricin-like"/>
    <property type="match status" value="1"/>
</dbReference>
<organism evidence="3 4">
    <name type="scientific">Macrolepiota fuliginosa MF-IS2</name>
    <dbReference type="NCBI Taxonomy" id="1400762"/>
    <lineage>
        <taxon>Eukaryota</taxon>
        <taxon>Fungi</taxon>
        <taxon>Dikarya</taxon>
        <taxon>Basidiomycota</taxon>
        <taxon>Agaricomycotina</taxon>
        <taxon>Agaricomycetes</taxon>
        <taxon>Agaricomycetidae</taxon>
        <taxon>Agaricales</taxon>
        <taxon>Agaricineae</taxon>
        <taxon>Agaricaceae</taxon>
        <taxon>Macrolepiota</taxon>
    </lineage>
</organism>
<name>A0A9P6C1M4_9AGAR</name>
<dbReference type="EMBL" id="MU151180">
    <property type="protein sequence ID" value="KAF9447937.1"/>
    <property type="molecule type" value="Genomic_DNA"/>
</dbReference>
<feature type="signal peptide" evidence="1">
    <location>
        <begin position="1"/>
        <end position="16"/>
    </location>
</feature>
<dbReference type="Proteomes" id="UP000807342">
    <property type="component" value="Unassembled WGS sequence"/>
</dbReference>
<reference evidence="3" key="1">
    <citation type="submission" date="2020-11" db="EMBL/GenBank/DDBJ databases">
        <authorList>
            <consortium name="DOE Joint Genome Institute"/>
            <person name="Ahrendt S."/>
            <person name="Riley R."/>
            <person name="Andreopoulos W."/>
            <person name="Labutti K."/>
            <person name="Pangilinan J."/>
            <person name="Ruiz-Duenas F.J."/>
            <person name="Barrasa J.M."/>
            <person name="Sanchez-Garcia M."/>
            <person name="Camarero S."/>
            <person name="Miyauchi S."/>
            <person name="Serrano A."/>
            <person name="Linde D."/>
            <person name="Babiker R."/>
            <person name="Drula E."/>
            <person name="Ayuso-Fernandez I."/>
            <person name="Pacheco R."/>
            <person name="Padilla G."/>
            <person name="Ferreira P."/>
            <person name="Barriuso J."/>
            <person name="Kellner H."/>
            <person name="Castanera R."/>
            <person name="Alfaro M."/>
            <person name="Ramirez L."/>
            <person name="Pisabarro A.G."/>
            <person name="Kuo A."/>
            <person name="Tritt A."/>
            <person name="Lipzen A."/>
            <person name="He G."/>
            <person name="Yan M."/>
            <person name="Ng V."/>
            <person name="Cullen D."/>
            <person name="Martin F."/>
            <person name="Rosso M.-N."/>
            <person name="Henrissat B."/>
            <person name="Hibbett D."/>
            <person name="Martinez A.T."/>
            <person name="Grigoriev I.V."/>
        </authorList>
    </citation>
    <scope>NUCLEOTIDE SEQUENCE</scope>
    <source>
        <strain evidence="3">MF-IS2</strain>
    </source>
</reference>
<dbReference type="Pfam" id="PF00652">
    <property type="entry name" value="Ricin_B_lectin"/>
    <property type="match status" value="1"/>
</dbReference>
<sequence length="152" mass="16227">MKLYISLLAFTTSALSQTVLNPNGNNDKCIDVKDGVFANGTAAQIYDCNHTAAQQWVVRLGSTTIQLANTNFCLDSITATPANGTPMRIWQCISGIATQQWSFTAATTGGRVTLGNQGICLDLRDAGDVTNGNVVQAYKCLGNTYQIWTNGA</sequence>
<protein>
    <submittedName>
        <fullName evidence="3">Carbohydrate-binding module family 13 protein</fullName>
    </submittedName>
</protein>
<dbReference type="InterPro" id="IPR000772">
    <property type="entry name" value="Ricin_B_lectin"/>
</dbReference>
<accession>A0A9P6C1M4</accession>
<dbReference type="SMART" id="SM00458">
    <property type="entry name" value="RICIN"/>
    <property type="match status" value="1"/>
</dbReference>
<evidence type="ECO:0000259" key="2">
    <source>
        <dbReference type="SMART" id="SM00458"/>
    </source>
</evidence>
<dbReference type="PROSITE" id="PS50231">
    <property type="entry name" value="RICIN_B_LECTIN"/>
    <property type="match status" value="1"/>
</dbReference>
<evidence type="ECO:0000313" key="4">
    <source>
        <dbReference type="Proteomes" id="UP000807342"/>
    </source>
</evidence>
<gene>
    <name evidence="3" type="ORF">P691DRAFT_670477</name>
</gene>
<dbReference type="AlphaFoldDB" id="A0A9P6C1M4"/>
<feature type="domain" description="Ricin B lectin" evidence="2">
    <location>
        <begin position="17"/>
        <end position="151"/>
    </location>
</feature>
<feature type="chain" id="PRO_5040137810" evidence="1">
    <location>
        <begin position="17"/>
        <end position="152"/>
    </location>
</feature>
<dbReference type="OrthoDB" id="6770063at2759"/>